<comment type="caution">
    <text evidence="2">The sequence shown here is derived from an EMBL/GenBank/DDBJ whole genome shotgun (WGS) entry which is preliminary data.</text>
</comment>
<name>A0ABD3GRJ3_9MARC</name>
<keyword evidence="3" id="KW-1185">Reference proteome</keyword>
<dbReference type="EMBL" id="JBJQOH010000007">
    <property type="protein sequence ID" value="KAL3680680.1"/>
    <property type="molecule type" value="Genomic_DNA"/>
</dbReference>
<dbReference type="Gene3D" id="2.60.40.150">
    <property type="entry name" value="C2 domain"/>
    <property type="match status" value="1"/>
</dbReference>
<proteinExistence type="predicted"/>
<evidence type="ECO:0000259" key="1">
    <source>
        <dbReference type="PROSITE" id="PS50004"/>
    </source>
</evidence>
<dbReference type="SUPFAM" id="SSF49562">
    <property type="entry name" value="C2 domain (Calcium/lipid-binding domain, CaLB)"/>
    <property type="match status" value="1"/>
</dbReference>
<dbReference type="Pfam" id="PF00168">
    <property type="entry name" value="C2"/>
    <property type="match status" value="1"/>
</dbReference>
<accession>A0ABD3GRJ3</accession>
<protein>
    <recommendedName>
        <fullName evidence="1">C2 domain-containing protein</fullName>
    </recommendedName>
</protein>
<reference evidence="2 3" key="1">
    <citation type="submission" date="2024-09" db="EMBL/GenBank/DDBJ databases">
        <title>Chromosome-scale assembly of Riccia sorocarpa.</title>
        <authorList>
            <person name="Paukszto L."/>
        </authorList>
    </citation>
    <scope>NUCLEOTIDE SEQUENCE [LARGE SCALE GENOMIC DNA]</scope>
    <source>
        <strain evidence="2">LP-2024</strain>
        <tissue evidence="2">Aerial parts of the thallus</tissue>
    </source>
</reference>
<sequence length="254" mass="27430">MGISMTTAKVGSPSLDKPLYGGSIRAGEGSKTASNKNDKVFGRGVFHVQIFKARDIKGDEIVGLGKADPYAVVKLGSQGNRHALKTATHQDGGASPIWNYEFAYPLRNGGTLAHNSLDIKIYNENGAIGCFNRSNNCIGSLRIENLGEYILSHENNITEPQWFPLLYKAAGSDQGEEKGEILVKFYFQEVDEGVFAKGFHTVPSCGLIPGHEVGVEDDDATYSRATGNLEGSSIFSWENAMTVLDSASQLVVVH</sequence>
<dbReference type="InterPro" id="IPR035892">
    <property type="entry name" value="C2_domain_sf"/>
</dbReference>
<dbReference type="AlphaFoldDB" id="A0ABD3GRJ3"/>
<dbReference type="PROSITE" id="PS50004">
    <property type="entry name" value="C2"/>
    <property type="match status" value="1"/>
</dbReference>
<dbReference type="InterPro" id="IPR000008">
    <property type="entry name" value="C2_dom"/>
</dbReference>
<dbReference type="Proteomes" id="UP001633002">
    <property type="component" value="Unassembled WGS sequence"/>
</dbReference>
<evidence type="ECO:0000313" key="2">
    <source>
        <dbReference type="EMBL" id="KAL3680680.1"/>
    </source>
</evidence>
<organism evidence="2 3">
    <name type="scientific">Riccia sorocarpa</name>
    <dbReference type="NCBI Taxonomy" id="122646"/>
    <lineage>
        <taxon>Eukaryota</taxon>
        <taxon>Viridiplantae</taxon>
        <taxon>Streptophyta</taxon>
        <taxon>Embryophyta</taxon>
        <taxon>Marchantiophyta</taxon>
        <taxon>Marchantiopsida</taxon>
        <taxon>Marchantiidae</taxon>
        <taxon>Marchantiales</taxon>
        <taxon>Ricciaceae</taxon>
        <taxon>Riccia</taxon>
    </lineage>
</organism>
<feature type="domain" description="C2" evidence="1">
    <location>
        <begin position="27"/>
        <end position="163"/>
    </location>
</feature>
<evidence type="ECO:0000313" key="3">
    <source>
        <dbReference type="Proteomes" id="UP001633002"/>
    </source>
</evidence>
<dbReference type="SMART" id="SM00239">
    <property type="entry name" value="C2"/>
    <property type="match status" value="1"/>
</dbReference>
<gene>
    <name evidence="2" type="ORF">R1sor_023636</name>
</gene>